<feature type="compositionally biased region" description="Basic and acidic residues" evidence="1">
    <location>
        <begin position="101"/>
        <end position="117"/>
    </location>
</feature>
<feature type="compositionally biased region" description="Low complexity" evidence="1">
    <location>
        <begin position="36"/>
        <end position="47"/>
    </location>
</feature>
<reference evidence="2" key="1">
    <citation type="journal article" date="2019" name="bioRxiv">
        <title>The Genome of the Zebra Mussel, Dreissena polymorpha: A Resource for Invasive Species Research.</title>
        <authorList>
            <person name="McCartney M.A."/>
            <person name="Auch B."/>
            <person name="Kono T."/>
            <person name="Mallez S."/>
            <person name="Zhang Y."/>
            <person name="Obille A."/>
            <person name="Becker A."/>
            <person name="Abrahante J.E."/>
            <person name="Garbe J."/>
            <person name="Badalamenti J.P."/>
            <person name="Herman A."/>
            <person name="Mangelson H."/>
            <person name="Liachko I."/>
            <person name="Sullivan S."/>
            <person name="Sone E.D."/>
            <person name="Koren S."/>
            <person name="Silverstein K.A.T."/>
            <person name="Beckman K.B."/>
            <person name="Gohl D.M."/>
        </authorList>
    </citation>
    <scope>NUCLEOTIDE SEQUENCE</scope>
    <source>
        <strain evidence="2">Duluth1</strain>
        <tissue evidence="2">Whole animal</tissue>
    </source>
</reference>
<dbReference type="AlphaFoldDB" id="A0A9D4QMJ6"/>
<feature type="region of interest" description="Disordered" evidence="1">
    <location>
        <begin position="1"/>
        <end position="47"/>
    </location>
</feature>
<gene>
    <name evidence="2" type="ORF">DPMN_109010</name>
</gene>
<evidence type="ECO:0000256" key="1">
    <source>
        <dbReference type="SAM" id="MobiDB-lite"/>
    </source>
</evidence>
<sequence>MADDTMNSTSRGEPLGEPERKVSKGKAPAKKTSTVLDTLSNTPSNTNNDLNNNIIMECLKNIQQSQTALINRIEAIENCSYKYDRGDYFDNEEIDNFDEEGLSRKRSLEPEESEKSSKFASLAKKFKPTDVCGNDIDEYLANNVTDLFRKGVHEELYEKTVKDENCPRPGNCDGLMVAKMNKLVWDVMSAQTRSNDKKMQQIATSIVKAGKFLTKTMTMLVANEQDKSETEREKQILDSCNDALALMGHANYQLQSSCLVMTFPKQLEKWRTRLRLVLKCLDSMDEAITCTGVDLDYEAGIEATGK</sequence>
<protein>
    <submittedName>
        <fullName evidence="2">Uncharacterized protein</fullName>
    </submittedName>
</protein>
<dbReference type="EMBL" id="JAIWYP010000004">
    <property type="protein sequence ID" value="KAH3835652.1"/>
    <property type="molecule type" value="Genomic_DNA"/>
</dbReference>
<keyword evidence="3" id="KW-1185">Reference proteome</keyword>
<dbReference type="PANTHER" id="PTHR34239">
    <property type="entry name" value="APPLE DOMAIN-CONTAINING PROTEIN"/>
    <property type="match status" value="1"/>
</dbReference>
<evidence type="ECO:0000313" key="2">
    <source>
        <dbReference type="EMBL" id="KAH3835652.1"/>
    </source>
</evidence>
<comment type="caution">
    <text evidence="2">The sequence shown here is derived from an EMBL/GenBank/DDBJ whole genome shotgun (WGS) entry which is preliminary data.</text>
</comment>
<feature type="compositionally biased region" description="Polar residues" evidence="1">
    <location>
        <begin position="1"/>
        <end position="11"/>
    </location>
</feature>
<organism evidence="2 3">
    <name type="scientific">Dreissena polymorpha</name>
    <name type="common">Zebra mussel</name>
    <name type="synonym">Mytilus polymorpha</name>
    <dbReference type="NCBI Taxonomy" id="45954"/>
    <lineage>
        <taxon>Eukaryota</taxon>
        <taxon>Metazoa</taxon>
        <taxon>Spiralia</taxon>
        <taxon>Lophotrochozoa</taxon>
        <taxon>Mollusca</taxon>
        <taxon>Bivalvia</taxon>
        <taxon>Autobranchia</taxon>
        <taxon>Heteroconchia</taxon>
        <taxon>Euheterodonta</taxon>
        <taxon>Imparidentia</taxon>
        <taxon>Neoheterodontei</taxon>
        <taxon>Myida</taxon>
        <taxon>Dreissenoidea</taxon>
        <taxon>Dreissenidae</taxon>
        <taxon>Dreissena</taxon>
    </lineage>
</organism>
<accession>A0A9D4QMJ6</accession>
<feature type="region of interest" description="Disordered" evidence="1">
    <location>
        <begin position="100"/>
        <end position="119"/>
    </location>
</feature>
<dbReference type="Proteomes" id="UP000828390">
    <property type="component" value="Unassembled WGS sequence"/>
</dbReference>
<name>A0A9D4QMJ6_DREPO</name>
<evidence type="ECO:0000313" key="3">
    <source>
        <dbReference type="Proteomes" id="UP000828390"/>
    </source>
</evidence>
<reference evidence="2" key="2">
    <citation type="submission" date="2020-11" db="EMBL/GenBank/DDBJ databases">
        <authorList>
            <person name="McCartney M.A."/>
            <person name="Auch B."/>
            <person name="Kono T."/>
            <person name="Mallez S."/>
            <person name="Becker A."/>
            <person name="Gohl D.M."/>
            <person name="Silverstein K.A.T."/>
            <person name="Koren S."/>
            <person name="Bechman K.B."/>
            <person name="Herman A."/>
            <person name="Abrahante J.E."/>
            <person name="Garbe J."/>
        </authorList>
    </citation>
    <scope>NUCLEOTIDE SEQUENCE</scope>
    <source>
        <strain evidence="2">Duluth1</strain>
        <tissue evidence="2">Whole animal</tissue>
    </source>
</reference>
<dbReference type="PANTHER" id="PTHR34239:SF2">
    <property type="entry name" value="TRANSPOSABLE ELEMENT P TRANSPOSASE_THAP9 CONSERVED DOMAIN-CONTAINING PROTEIN"/>
    <property type="match status" value="1"/>
</dbReference>
<proteinExistence type="predicted"/>